<gene>
    <name evidence="8" type="ORF">ACFO4N_08040</name>
</gene>
<comment type="similarity">
    <text evidence="2">Belongs to the DsbD family.</text>
</comment>
<feature type="transmembrane region" description="Helical" evidence="6">
    <location>
        <begin position="52"/>
        <end position="75"/>
    </location>
</feature>
<feature type="domain" description="Cytochrome C biogenesis protein transmembrane" evidence="7">
    <location>
        <begin position="5"/>
        <end position="214"/>
    </location>
</feature>
<keyword evidence="9" id="KW-1185">Reference proteome</keyword>
<keyword evidence="3 6" id="KW-0812">Transmembrane</keyword>
<evidence type="ECO:0000259" key="7">
    <source>
        <dbReference type="Pfam" id="PF02683"/>
    </source>
</evidence>
<dbReference type="PANTHER" id="PTHR31272:SF4">
    <property type="entry name" value="CYTOCHROME C-TYPE BIOGENESIS PROTEIN HI_1454-RELATED"/>
    <property type="match status" value="1"/>
</dbReference>
<evidence type="ECO:0000256" key="4">
    <source>
        <dbReference type="ARBA" id="ARBA00022989"/>
    </source>
</evidence>
<dbReference type="RefSeq" id="WP_376845733.1">
    <property type="nucleotide sequence ID" value="NZ_JBHSFW010000002.1"/>
</dbReference>
<dbReference type="Proteomes" id="UP001596022">
    <property type="component" value="Unassembled WGS sequence"/>
</dbReference>
<keyword evidence="4 6" id="KW-1133">Transmembrane helix</keyword>
<feature type="transmembrane region" description="Helical" evidence="6">
    <location>
        <begin position="6"/>
        <end position="32"/>
    </location>
</feature>
<dbReference type="PANTHER" id="PTHR31272">
    <property type="entry name" value="CYTOCHROME C-TYPE BIOGENESIS PROTEIN HI_1454-RELATED"/>
    <property type="match status" value="1"/>
</dbReference>
<reference evidence="9" key="1">
    <citation type="journal article" date="2019" name="Int. J. Syst. Evol. Microbiol.">
        <title>The Global Catalogue of Microorganisms (GCM) 10K type strain sequencing project: providing services to taxonomists for standard genome sequencing and annotation.</title>
        <authorList>
            <consortium name="The Broad Institute Genomics Platform"/>
            <consortium name="The Broad Institute Genome Sequencing Center for Infectious Disease"/>
            <person name="Wu L."/>
            <person name="Ma J."/>
        </authorList>
    </citation>
    <scope>NUCLEOTIDE SEQUENCE [LARGE SCALE GENOMIC DNA]</scope>
    <source>
        <strain evidence="9">CGMCC 1.16306</strain>
    </source>
</reference>
<accession>A0ABV9GKQ0</accession>
<dbReference type="InterPro" id="IPR051790">
    <property type="entry name" value="Cytochrome_c-biogenesis_DsbD"/>
</dbReference>
<feature type="transmembrane region" description="Helical" evidence="6">
    <location>
        <begin position="163"/>
        <end position="185"/>
    </location>
</feature>
<dbReference type="EMBL" id="JBHSFW010000002">
    <property type="protein sequence ID" value="MFC4618686.1"/>
    <property type="molecule type" value="Genomic_DNA"/>
</dbReference>
<evidence type="ECO:0000256" key="1">
    <source>
        <dbReference type="ARBA" id="ARBA00004141"/>
    </source>
</evidence>
<name>A0ABV9GKQ0_9BACL</name>
<protein>
    <submittedName>
        <fullName evidence="8">Cytochrome c biogenesis CcdA family protein</fullName>
    </submittedName>
</protein>
<evidence type="ECO:0000313" key="8">
    <source>
        <dbReference type="EMBL" id="MFC4618686.1"/>
    </source>
</evidence>
<feature type="transmembrane region" description="Helical" evidence="6">
    <location>
        <begin position="87"/>
        <end position="107"/>
    </location>
</feature>
<evidence type="ECO:0000313" key="9">
    <source>
        <dbReference type="Proteomes" id="UP001596022"/>
    </source>
</evidence>
<organism evidence="8 9">
    <name type="scientific">Camelliibacillus cellulosilyticus</name>
    <dbReference type="NCBI Taxonomy" id="2174486"/>
    <lineage>
        <taxon>Bacteria</taxon>
        <taxon>Bacillati</taxon>
        <taxon>Bacillota</taxon>
        <taxon>Bacilli</taxon>
        <taxon>Bacillales</taxon>
        <taxon>Sporolactobacillaceae</taxon>
        <taxon>Camelliibacillus</taxon>
    </lineage>
</organism>
<proteinExistence type="inferred from homology"/>
<evidence type="ECO:0000256" key="6">
    <source>
        <dbReference type="SAM" id="Phobius"/>
    </source>
</evidence>
<sequence>MTDVNVFLAFGAGVLSFISPCTLPLYPVFLSYITGISVGDLRANKGIFNRQALIHTLLFLLGFSIIFVILGWSTSLVGEVYYQLRGIIRWIGAIVMIFFGLIIVGWIKLPFLMKDKKLTFRRRPAGYIGSVIIGTGFAAGWTPCMGPILMTVIGLGLTTGKGLVYMLAYVIGFAIPFIVCSFFIGRLNWINKYSFRIMQIGGFVMIVMGVILLSNKLPKLTSYLVNLFGGFTGF</sequence>
<dbReference type="Pfam" id="PF02683">
    <property type="entry name" value="DsbD_TM"/>
    <property type="match status" value="1"/>
</dbReference>
<comment type="caution">
    <text evidence="8">The sequence shown here is derived from an EMBL/GenBank/DDBJ whole genome shotgun (WGS) entry which is preliminary data.</text>
</comment>
<comment type="subcellular location">
    <subcellularLocation>
        <location evidence="1">Membrane</location>
        <topology evidence="1">Multi-pass membrane protein</topology>
    </subcellularLocation>
</comment>
<dbReference type="InterPro" id="IPR003834">
    <property type="entry name" value="Cyt_c_assmbl_TM_dom"/>
</dbReference>
<feature type="transmembrane region" description="Helical" evidence="6">
    <location>
        <begin position="197"/>
        <end position="214"/>
    </location>
</feature>
<feature type="transmembrane region" description="Helical" evidence="6">
    <location>
        <begin position="127"/>
        <end position="157"/>
    </location>
</feature>
<keyword evidence="5 6" id="KW-0472">Membrane</keyword>
<evidence type="ECO:0000256" key="5">
    <source>
        <dbReference type="ARBA" id="ARBA00023136"/>
    </source>
</evidence>
<evidence type="ECO:0000256" key="3">
    <source>
        <dbReference type="ARBA" id="ARBA00022692"/>
    </source>
</evidence>
<evidence type="ECO:0000256" key="2">
    <source>
        <dbReference type="ARBA" id="ARBA00006143"/>
    </source>
</evidence>